<dbReference type="PANTHER" id="PTHR34343:SF1">
    <property type="entry name" value="SEROLOGICALLY DEFINED COLON CANCER ANTIGEN 8"/>
    <property type="match status" value="1"/>
</dbReference>
<evidence type="ECO:0000256" key="1">
    <source>
        <dbReference type="SAM" id="MobiDB-lite"/>
    </source>
</evidence>
<dbReference type="Proteomes" id="UP001249851">
    <property type="component" value="Unassembled WGS sequence"/>
</dbReference>
<feature type="compositionally biased region" description="Basic and acidic residues" evidence="1">
    <location>
        <begin position="23"/>
        <end position="46"/>
    </location>
</feature>
<feature type="region of interest" description="Disordered" evidence="1">
    <location>
        <begin position="124"/>
        <end position="153"/>
    </location>
</feature>
<dbReference type="EMBL" id="JARQWQ010000014">
    <property type="protein sequence ID" value="KAK2567356.1"/>
    <property type="molecule type" value="Genomic_DNA"/>
</dbReference>
<reference evidence="2" key="1">
    <citation type="journal article" date="2023" name="G3 (Bethesda)">
        <title>Whole genome assembly and annotation of the endangered Caribbean coral Acropora cervicornis.</title>
        <authorList>
            <person name="Selwyn J.D."/>
            <person name="Vollmer S.V."/>
        </authorList>
    </citation>
    <scope>NUCLEOTIDE SEQUENCE</scope>
    <source>
        <strain evidence="2">K2</strain>
    </source>
</reference>
<name>A0AAD9QU06_ACRCE</name>
<dbReference type="AlphaFoldDB" id="A0AAD9QU06"/>
<dbReference type="GO" id="GO:0007098">
    <property type="term" value="P:centrosome cycle"/>
    <property type="evidence" value="ECO:0007669"/>
    <property type="project" value="InterPro"/>
</dbReference>
<dbReference type="GO" id="GO:0005813">
    <property type="term" value="C:centrosome"/>
    <property type="evidence" value="ECO:0007669"/>
    <property type="project" value="InterPro"/>
</dbReference>
<gene>
    <name evidence="2" type="ORF">P5673_008154</name>
</gene>
<accession>A0AAD9QU06</accession>
<proteinExistence type="predicted"/>
<evidence type="ECO:0000313" key="2">
    <source>
        <dbReference type="EMBL" id="KAK2567356.1"/>
    </source>
</evidence>
<reference evidence="2" key="2">
    <citation type="journal article" date="2023" name="Science">
        <title>Genomic signatures of disease resistance in endangered staghorn corals.</title>
        <authorList>
            <person name="Vollmer S.V."/>
            <person name="Selwyn J.D."/>
            <person name="Despard B.A."/>
            <person name="Roesel C.L."/>
        </authorList>
    </citation>
    <scope>NUCLEOTIDE SEQUENCE</scope>
    <source>
        <strain evidence="2">K2</strain>
    </source>
</reference>
<dbReference type="InterPro" id="IPR031887">
    <property type="entry name" value="SDCCAG8"/>
</dbReference>
<dbReference type="GO" id="GO:0030010">
    <property type="term" value="P:establishment of cell polarity"/>
    <property type="evidence" value="ECO:0007669"/>
    <property type="project" value="TreeGrafter"/>
</dbReference>
<feature type="region of interest" description="Disordered" evidence="1">
    <location>
        <begin position="23"/>
        <end position="53"/>
    </location>
</feature>
<dbReference type="GO" id="GO:0035148">
    <property type="term" value="P:tube formation"/>
    <property type="evidence" value="ECO:0007669"/>
    <property type="project" value="TreeGrafter"/>
</dbReference>
<dbReference type="PANTHER" id="PTHR34343">
    <property type="entry name" value="SEROLOGICALLY DEFINED COLON CANCER ANTIGEN 8"/>
    <property type="match status" value="1"/>
</dbReference>
<keyword evidence="3" id="KW-1185">Reference proteome</keyword>
<evidence type="ECO:0000313" key="3">
    <source>
        <dbReference type="Proteomes" id="UP001249851"/>
    </source>
</evidence>
<dbReference type="GO" id="GO:0001764">
    <property type="term" value="P:neuron migration"/>
    <property type="evidence" value="ECO:0007669"/>
    <property type="project" value="TreeGrafter"/>
</dbReference>
<organism evidence="2 3">
    <name type="scientific">Acropora cervicornis</name>
    <name type="common">Staghorn coral</name>
    <dbReference type="NCBI Taxonomy" id="6130"/>
    <lineage>
        <taxon>Eukaryota</taxon>
        <taxon>Metazoa</taxon>
        <taxon>Cnidaria</taxon>
        <taxon>Anthozoa</taxon>
        <taxon>Hexacorallia</taxon>
        <taxon>Scleractinia</taxon>
        <taxon>Astrocoeniina</taxon>
        <taxon>Acroporidae</taxon>
        <taxon>Acropora</taxon>
    </lineage>
</organism>
<dbReference type="GO" id="GO:0005814">
    <property type="term" value="C:centriole"/>
    <property type="evidence" value="ECO:0007669"/>
    <property type="project" value="TreeGrafter"/>
</dbReference>
<protein>
    <submittedName>
        <fullName evidence="2">Uncharacterized protein</fullName>
    </submittedName>
</protein>
<sequence>MQGKRVLIAKDNLLKTKAEEMEKLVESNKEREDRLNSLLRESESKHSQQRSELQQMLEAEIQVCNEMKNECKKLTQQLQDSSEKARYLAMCQLLAARNNLLKERKILSQEVEFLRKQWISKATPSVPVTPVDTASHASTDDVEDKGETPDRSF</sequence>
<comment type="caution">
    <text evidence="2">The sequence shown here is derived from an EMBL/GenBank/DDBJ whole genome shotgun (WGS) entry which is preliminary data.</text>
</comment>